<organism evidence="1 2">
    <name type="scientific">Homoserinibacter gongjuensis</name>
    <dbReference type="NCBI Taxonomy" id="1162968"/>
    <lineage>
        <taxon>Bacteria</taxon>
        <taxon>Bacillati</taxon>
        <taxon>Actinomycetota</taxon>
        <taxon>Actinomycetes</taxon>
        <taxon>Micrococcales</taxon>
        <taxon>Microbacteriaceae</taxon>
        <taxon>Homoserinibacter</taxon>
    </lineage>
</organism>
<dbReference type="Proteomes" id="UP001157069">
    <property type="component" value="Unassembled WGS sequence"/>
</dbReference>
<keyword evidence="2" id="KW-1185">Reference proteome</keyword>
<evidence type="ECO:0000313" key="2">
    <source>
        <dbReference type="Proteomes" id="UP001157069"/>
    </source>
</evidence>
<protein>
    <submittedName>
        <fullName evidence="1">Uncharacterized protein</fullName>
    </submittedName>
</protein>
<name>A0ABQ6K0P3_9MICO</name>
<reference evidence="2" key="1">
    <citation type="journal article" date="2019" name="Int. J. Syst. Evol. Microbiol.">
        <title>The Global Catalogue of Microorganisms (GCM) 10K type strain sequencing project: providing services to taxonomists for standard genome sequencing and annotation.</title>
        <authorList>
            <consortium name="The Broad Institute Genomics Platform"/>
            <consortium name="The Broad Institute Genome Sequencing Center for Infectious Disease"/>
            <person name="Wu L."/>
            <person name="Ma J."/>
        </authorList>
    </citation>
    <scope>NUCLEOTIDE SEQUENCE [LARGE SCALE GENOMIC DNA]</scope>
    <source>
        <strain evidence="2">NBRC 108755</strain>
    </source>
</reference>
<accession>A0ABQ6K0P3</accession>
<sequence>MLKTSDIDLRALLDELEEPLIHVDEVVDAIEIVESDDDFDGICTQHESCRII</sequence>
<comment type="caution">
    <text evidence="1">The sequence shown here is derived from an EMBL/GenBank/DDBJ whole genome shotgun (WGS) entry which is preliminary data.</text>
</comment>
<dbReference type="RefSeq" id="WP_284301080.1">
    <property type="nucleotide sequence ID" value="NZ_BSVA01000001.1"/>
</dbReference>
<evidence type="ECO:0000313" key="1">
    <source>
        <dbReference type="EMBL" id="GMA92361.1"/>
    </source>
</evidence>
<proteinExistence type="predicted"/>
<dbReference type="EMBL" id="BSVA01000001">
    <property type="protein sequence ID" value="GMA92361.1"/>
    <property type="molecule type" value="Genomic_DNA"/>
</dbReference>
<gene>
    <name evidence="1" type="ORF">GCM10025869_28900</name>
</gene>